<organism evidence="1 2">
    <name type="scientific">Celeribacter baekdonensis</name>
    <dbReference type="NCBI Taxonomy" id="875171"/>
    <lineage>
        <taxon>Bacteria</taxon>
        <taxon>Pseudomonadati</taxon>
        <taxon>Pseudomonadota</taxon>
        <taxon>Alphaproteobacteria</taxon>
        <taxon>Rhodobacterales</taxon>
        <taxon>Roseobacteraceae</taxon>
        <taxon>Celeribacter</taxon>
    </lineage>
</organism>
<dbReference type="OrthoDB" id="7867941at2"/>
<dbReference type="EMBL" id="FNBL01000014">
    <property type="protein sequence ID" value="SDG23010.1"/>
    <property type="molecule type" value="Genomic_DNA"/>
</dbReference>
<evidence type="ECO:0000313" key="1">
    <source>
        <dbReference type="EMBL" id="SDG23010.1"/>
    </source>
</evidence>
<proteinExistence type="predicted"/>
<dbReference type="RefSeq" id="WP_074646593.1">
    <property type="nucleotide sequence ID" value="NZ_FNBL01000014.1"/>
</dbReference>
<name>A0A1G7SLB1_9RHOB</name>
<dbReference type="Proteomes" id="UP000182284">
    <property type="component" value="Unassembled WGS sequence"/>
</dbReference>
<evidence type="ECO:0000313" key="2">
    <source>
        <dbReference type="Proteomes" id="UP000182284"/>
    </source>
</evidence>
<gene>
    <name evidence="1" type="ORF">SAMN04488117_11462</name>
</gene>
<accession>A0A1G7SLB1</accession>
<protein>
    <submittedName>
        <fullName evidence="1">Uncharacterized protein</fullName>
    </submittedName>
</protein>
<dbReference type="AlphaFoldDB" id="A0A1G7SLB1"/>
<sequence>MHRIVIILLIGLLTVFSAPRAGMSHEMTAMAQDTVMSMHPLGPCPDCPDRMSDAAPFDIPCPHGAICVLFTPNHRLDHPVSRSLRPIGYPAPTVAHILTRTPGLDLPPPRIGFSFA</sequence>
<reference evidence="1 2" key="1">
    <citation type="submission" date="2016-10" db="EMBL/GenBank/DDBJ databases">
        <authorList>
            <person name="de Groot N.N."/>
        </authorList>
    </citation>
    <scope>NUCLEOTIDE SEQUENCE [LARGE SCALE GENOMIC DNA]</scope>
    <source>
        <strain evidence="1 2">DSM 27375</strain>
    </source>
</reference>